<feature type="non-terminal residue" evidence="1">
    <location>
        <position position="1"/>
    </location>
</feature>
<organism evidence="1 2">
    <name type="scientific">Rotaria sordida</name>
    <dbReference type="NCBI Taxonomy" id="392033"/>
    <lineage>
        <taxon>Eukaryota</taxon>
        <taxon>Metazoa</taxon>
        <taxon>Spiralia</taxon>
        <taxon>Gnathifera</taxon>
        <taxon>Rotifera</taxon>
        <taxon>Eurotatoria</taxon>
        <taxon>Bdelloidea</taxon>
        <taxon>Philodinida</taxon>
        <taxon>Philodinidae</taxon>
        <taxon>Rotaria</taxon>
    </lineage>
</organism>
<evidence type="ECO:0000313" key="1">
    <source>
        <dbReference type="EMBL" id="CAF1562686.1"/>
    </source>
</evidence>
<protein>
    <submittedName>
        <fullName evidence="1">Uncharacterized protein</fullName>
    </submittedName>
</protein>
<name>A0A815XUK4_9BILA</name>
<proteinExistence type="predicted"/>
<evidence type="ECO:0000313" key="2">
    <source>
        <dbReference type="Proteomes" id="UP000663889"/>
    </source>
</evidence>
<dbReference type="Proteomes" id="UP000663889">
    <property type="component" value="Unassembled WGS sequence"/>
</dbReference>
<comment type="caution">
    <text evidence="1">The sequence shown here is derived from an EMBL/GenBank/DDBJ whole genome shotgun (WGS) entry which is preliminary data.</text>
</comment>
<reference evidence="1" key="1">
    <citation type="submission" date="2021-02" db="EMBL/GenBank/DDBJ databases">
        <authorList>
            <person name="Nowell W R."/>
        </authorList>
    </citation>
    <scope>NUCLEOTIDE SEQUENCE</scope>
</reference>
<gene>
    <name evidence="1" type="ORF">SEV965_LOCUS39210</name>
</gene>
<sequence length="81" mass="9781">ENILHPKILHIKQMFVDFFDKRRRLIGTIRQISEPKFLLLVQYESIELLHDIERGLSSIIELRSYVYDKQINITRDELNDL</sequence>
<dbReference type="EMBL" id="CAJNOU010012759">
    <property type="protein sequence ID" value="CAF1562686.1"/>
    <property type="molecule type" value="Genomic_DNA"/>
</dbReference>
<dbReference type="AlphaFoldDB" id="A0A815XUK4"/>
<accession>A0A815XUK4</accession>